<name>A0AA39TBA5_ACESA</name>
<dbReference type="EMBL" id="JAUESC010000002">
    <property type="protein sequence ID" value="KAK0603209.1"/>
    <property type="molecule type" value="Genomic_DNA"/>
</dbReference>
<keyword evidence="2" id="KW-1185">Reference proteome</keyword>
<evidence type="ECO:0000313" key="2">
    <source>
        <dbReference type="Proteomes" id="UP001168877"/>
    </source>
</evidence>
<evidence type="ECO:0000313" key="1">
    <source>
        <dbReference type="EMBL" id="KAK0603209.1"/>
    </source>
</evidence>
<reference evidence="1" key="2">
    <citation type="submission" date="2023-06" db="EMBL/GenBank/DDBJ databases">
        <authorList>
            <person name="Swenson N.G."/>
            <person name="Wegrzyn J.L."/>
            <person name="Mcevoy S.L."/>
        </authorList>
    </citation>
    <scope>NUCLEOTIDE SEQUENCE</scope>
    <source>
        <strain evidence="1">NS2018</strain>
        <tissue evidence="1">Leaf</tissue>
    </source>
</reference>
<comment type="caution">
    <text evidence="1">The sequence shown here is derived from an EMBL/GenBank/DDBJ whole genome shotgun (WGS) entry which is preliminary data.</text>
</comment>
<gene>
    <name evidence="1" type="ORF">LWI29_002515</name>
</gene>
<accession>A0AA39TBA5</accession>
<organism evidence="1 2">
    <name type="scientific">Acer saccharum</name>
    <name type="common">Sugar maple</name>
    <dbReference type="NCBI Taxonomy" id="4024"/>
    <lineage>
        <taxon>Eukaryota</taxon>
        <taxon>Viridiplantae</taxon>
        <taxon>Streptophyta</taxon>
        <taxon>Embryophyta</taxon>
        <taxon>Tracheophyta</taxon>
        <taxon>Spermatophyta</taxon>
        <taxon>Magnoliopsida</taxon>
        <taxon>eudicotyledons</taxon>
        <taxon>Gunneridae</taxon>
        <taxon>Pentapetalae</taxon>
        <taxon>rosids</taxon>
        <taxon>malvids</taxon>
        <taxon>Sapindales</taxon>
        <taxon>Sapindaceae</taxon>
        <taxon>Hippocastanoideae</taxon>
        <taxon>Acereae</taxon>
        <taxon>Acer</taxon>
    </lineage>
</organism>
<sequence length="159" mass="17164">MILPQVCISYGSSLTKNIAICQRLNSEYLSKVFQKHLRYIGGKSEMMHVNQNALSNDATAPGYYVESGVSTGRQDDGFDLGLGDGVGGDGVRFDDCRGWWQCWVLHEDPTDGSGVRVARGLTCDADLGDEGREGGQRRWRRVGSNVFGVAGGGGDGEEN</sequence>
<dbReference type="AlphaFoldDB" id="A0AA39TBA5"/>
<proteinExistence type="predicted"/>
<protein>
    <submittedName>
        <fullName evidence="1">Uncharacterized protein</fullName>
    </submittedName>
</protein>
<reference evidence="1" key="1">
    <citation type="journal article" date="2022" name="Plant J.">
        <title>Strategies of tolerance reflected in two North American maple genomes.</title>
        <authorList>
            <person name="McEvoy S.L."/>
            <person name="Sezen U.U."/>
            <person name="Trouern-Trend A."/>
            <person name="McMahon S.M."/>
            <person name="Schaberg P.G."/>
            <person name="Yang J."/>
            <person name="Wegrzyn J.L."/>
            <person name="Swenson N.G."/>
        </authorList>
    </citation>
    <scope>NUCLEOTIDE SEQUENCE</scope>
    <source>
        <strain evidence="1">NS2018</strain>
    </source>
</reference>
<dbReference type="Proteomes" id="UP001168877">
    <property type="component" value="Unassembled WGS sequence"/>
</dbReference>